<evidence type="ECO:0000313" key="9">
    <source>
        <dbReference type="Proteomes" id="UP000076078"/>
    </source>
</evidence>
<dbReference type="InterPro" id="IPR002937">
    <property type="entry name" value="Amino_oxidase"/>
</dbReference>
<feature type="binding site" evidence="5">
    <location>
        <position position="425"/>
    </location>
    <ligand>
        <name>FAD</name>
        <dbReference type="ChEBI" id="CHEBI:57692"/>
    </ligand>
</feature>
<dbReference type="Gene3D" id="3.50.50.60">
    <property type="entry name" value="FAD/NAD(P)-binding domain"/>
    <property type="match status" value="1"/>
</dbReference>
<dbReference type="STRING" id="361077.A0A151Z5C4"/>
<comment type="catalytic activity">
    <reaction evidence="4">
        <text>a secondary aliphatic amine + O2 + H2O = a primary amine + an aldehyde + H2O2</text>
        <dbReference type="Rhea" id="RHEA:26414"/>
        <dbReference type="ChEBI" id="CHEBI:15377"/>
        <dbReference type="ChEBI" id="CHEBI:15379"/>
        <dbReference type="ChEBI" id="CHEBI:16240"/>
        <dbReference type="ChEBI" id="CHEBI:17478"/>
        <dbReference type="ChEBI" id="CHEBI:58855"/>
        <dbReference type="ChEBI" id="CHEBI:65296"/>
        <dbReference type="EC" id="1.4.3.4"/>
    </reaction>
</comment>
<evidence type="ECO:0000256" key="4">
    <source>
        <dbReference type="ARBA" id="ARBA00048448"/>
    </source>
</evidence>
<dbReference type="Pfam" id="PF01593">
    <property type="entry name" value="Amino_oxidase"/>
    <property type="match status" value="1"/>
</dbReference>
<evidence type="ECO:0000259" key="7">
    <source>
        <dbReference type="Pfam" id="PF01593"/>
    </source>
</evidence>
<evidence type="ECO:0000256" key="3">
    <source>
        <dbReference type="ARBA" id="ARBA00023002"/>
    </source>
</evidence>
<evidence type="ECO:0000256" key="2">
    <source>
        <dbReference type="ARBA" id="ARBA00005995"/>
    </source>
</evidence>
<evidence type="ECO:0000256" key="1">
    <source>
        <dbReference type="ARBA" id="ARBA00001974"/>
    </source>
</evidence>
<keyword evidence="3 6" id="KW-0560">Oxidoreductase</keyword>
<dbReference type="OrthoDB" id="5046242at2759"/>
<reference evidence="8 9" key="1">
    <citation type="submission" date="2015-12" db="EMBL/GenBank/DDBJ databases">
        <title>Dictyostelia acquired genes for synthesis and detection of signals that induce cell-type specialization by lateral gene transfer from prokaryotes.</title>
        <authorList>
            <person name="Gloeckner G."/>
            <person name="Schaap P."/>
        </authorList>
    </citation>
    <scope>NUCLEOTIDE SEQUENCE [LARGE SCALE GENOMIC DNA]</scope>
    <source>
        <strain evidence="8 9">TK</strain>
    </source>
</reference>
<keyword evidence="9" id="KW-1185">Reference proteome</keyword>
<dbReference type="GO" id="GO:0097621">
    <property type="term" value="F:monoamine oxidase activity"/>
    <property type="evidence" value="ECO:0007669"/>
    <property type="project" value="UniProtKB-EC"/>
</dbReference>
<dbReference type="PANTHER" id="PTHR43563:SF12">
    <property type="entry name" value="FLAVIN-CONTAINING MONOAMINE OXIDASE A-RELATED"/>
    <property type="match status" value="1"/>
</dbReference>
<dbReference type="InterPro" id="IPR050703">
    <property type="entry name" value="Flavin_MAO"/>
</dbReference>
<accession>A0A151Z5C4</accession>
<evidence type="ECO:0000256" key="5">
    <source>
        <dbReference type="PIRSR" id="PIRSR601613-1"/>
    </source>
</evidence>
<gene>
    <name evidence="8" type="ORF">DLAC_10376</name>
</gene>
<dbReference type="PANTHER" id="PTHR43563">
    <property type="entry name" value="AMINE OXIDASE"/>
    <property type="match status" value="1"/>
</dbReference>
<evidence type="ECO:0000313" key="8">
    <source>
        <dbReference type="EMBL" id="KYQ89135.1"/>
    </source>
</evidence>
<dbReference type="InterPro" id="IPR036188">
    <property type="entry name" value="FAD/NAD-bd_sf"/>
</dbReference>
<dbReference type="SUPFAM" id="SSF54373">
    <property type="entry name" value="FAD-linked reductases, C-terminal domain"/>
    <property type="match status" value="1"/>
</dbReference>
<dbReference type="PRINTS" id="PR00757">
    <property type="entry name" value="AMINEOXDASEF"/>
</dbReference>
<dbReference type="EMBL" id="LODT01000042">
    <property type="protein sequence ID" value="KYQ89135.1"/>
    <property type="molecule type" value="Genomic_DNA"/>
</dbReference>
<dbReference type="Proteomes" id="UP000076078">
    <property type="component" value="Unassembled WGS sequence"/>
</dbReference>
<dbReference type="InterPro" id="IPR001613">
    <property type="entry name" value="Flavin_amine_oxidase"/>
</dbReference>
<dbReference type="FunCoup" id="A0A151Z5C4">
    <property type="interactions" value="20"/>
</dbReference>
<dbReference type="EC" id="1.4.3.-" evidence="6"/>
<dbReference type="SUPFAM" id="SSF51905">
    <property type="entry name" value="FAD/NAD(P)-binding domain"/>
    <property type="match status" value="1"/>
</dbReference>
<feature type="binding site" evidence="5">
    <location>
        <begin position="34"/>
        <end position="35"/>
    </location>
    <ligand>
        <name>FAD</name>
        <dbReference type="ChEBI" id="CHEBI:57692"/>
    </ligand>
</feature>
<feature type="domain" description="Amine oxidase" evidence="7">
    <location>
        <begin position="14"/>
        <end position="448"/>
    </location>
</feature>
<dbReference type="OMA" id="PIHWAGT"/>
<name>A0A151Z5C4_TIELA</name>
<keyword evidence="6" id="KW-0274">FAD</keyword>
<protein>
    <recommendedName>
        <fullName evidence="6">Amine oxidase</fullName>
        <ecNumber evidence="6">1.4.3.-</ecNumber>
    </recommendedName>
</protein>
<sequence length="457" mass="51538">MTEIYDCIIIGGGLAGLNAATHLKKQGLNILLLEARNRFGGRTESIKVDDYWFDLGGQWMGGTHNYLRAVCEQLGVKSFPQFDEGKHVLEINGKKAYYAGNISTLNNSKDYKLDGLFECIDLIDKLAAELDPTKPHSHPRTKEFDYQTVDQWTRDNVKSVDAKAIIDWFCRVCVAAEPTEVSFLYFLHFIRTAGNYSLLADIHGGAQQDRLIGGSQQISDKMAERLGRGSYYLNSPVKAIYQDKNICTVKTELVTYKSKYVICAIPPTLAGRIEYRPPMPSQRDELTQRMPMGSVIKTIVIYDEPFWRKEGYSAEALSDKGPIFICYDDSSHDDKKTAIVGFIAGRAAKEWGKKTPEERKKAVLECYARWWGDKALHCRHYLEKDWKTEEYSRGCYLAYGGPGVLESCGDALRQPVGRIHWAGTETASKWIGYMEGALESGERAAQEVKQKLLSSKL</sequence>
<comment type="cofactor">
    <cofactor evidence="1 6">
        <name>FAD</name>
        <dbReference type="ChEBI" id="CHEBI:57692"/>
    </cofactor>
</comment>
<feature type="binding site" evidence="5">
    <location>
        <position position="342"/>
    </location>
    <ligand>
        <name>substrate</name>
    </ligand>
</feature>
<dbReference type="AlphaFoldDB" id="A0A151Z5C4"/>
<keyword evidence="6" id="KW-0285">Flavoprotein</keyword>
<evidence type="ECO:0000256" key="6">
    <source>
        <dbReference type="RuleBase" id="RU362067"/>
    </source>
</evidence>
<dbReference type="InParanoid" id="A0A151Z5C4"/>
<comment type="similarity">
    <text evidence="2 6">Belongs to the flavin monoamine oxidase family.</text>
</comment>
<feature type="binding site" evidence="5">
    <location>
        <position position="237"/>
    </location>
    <ligand>
        <name>FAD</name>
        <dbReference type="ChEBI" id="CHEBI:57692"/>
    </ligand>
</feature>
<comment type="caution">
    <text evidence="8">The sequence shown here is derived from an EMBL/GenBank/DDBJ whole genome shotgun (WGS) entry which is preliminary data.</text>
</comment>
<organism evidence="8 9">
    <name type="scientific">Tieghemostelium lacteum</name>
    <name type="common">Slime mold</name>
    <name type="synonym">Dictyostelium lacteum</name>
    <dbReference type="NCBI Taxonomy" id="361077"/>
    <lineage>
        <taxon>Eukaryota</taxon>
        <taxon>Amoebozoa</taxon>
        <taxon>Evosea</taxon>
        <taxon>Eumycetozoa</taxon>
        <taxon>Dictyostelia</taxon>
        <taxon>Dictyosteliales</taxon>
        <taxon>Raperosteliaceae</taxon>
        <taxon>Tieghemostelium</taxon>
    </lineage>
</organism>
<proteinExistence type="inferred from homology"/>